<feature type="compositionally biased region" description="Low complexity" evidence="1">
    <location>
        <begin position="158"/>
        <end position="167"/>
    </location>
</feature>
<keyword evidence="4" id="KW-1185">Reference proteome</keyword>
<feature type="compositionally biased region" description="Basic and acidic residues" evidence="1">
    <location>
        <begin position="126"/>
        <end position="140"/>
    </location>
</feature>
<evidence type="ECO:0000256" key="2">
    <source>
        <dbReference type="SAM" id="Phobius"/>
    </source>
</evidence>
<proteinExistence type="predicted"/>
<organism evidence="3 4">
    <name type="scientific">Candidatus Methylacidiphilum fumarolicum</name>
    <dbReference type="NCBI Taxonomy" id="591154"/>
    <lineage>
        <taxon>Bacteria</taxon>
        <taxon>Pseudomonadati</taxon>
        <taxon>Verrucomicrobiota</taxon>
        <taxon>Methylacidiphilae</taxon>
        <taxon>Methylacidiphilales</taxon>
        <taxon>Methylacidiphilaceae</taxon>
        <taxon>Methylacidiphilum (ex Ratnadevi et al. 2023)</taxon>
    </lineage>
</organism>
<protein>
    <submittedName>
        <fullName evidence="3">Uncharacterized protein</fullName>
    </submittedName>
</protein>
<dbReference type="EMBL" id="OX458932">
    <property type="protein sequence ID" value="CAI9086421.1"/>
    <property type="molecule type" value="Genomic_DNA"/>
</dbReference>
<dbReference type="RefSeq" id="WP_009059180.1">
    <property type="nucleotide sequence ID" value="NZ_JAHXRZ010000001.1"/>
</dbReference>
<gene>
    <name evidence="3" type="ORF">MFUM_2106</name>
</gene>
<keyword evidence="2" id="KW-0812">Transmembrane</keyword>
<feature type="region of interest" description="Disordered" evidence="1">
    <location>
        <begin position="126"/>
        <end position="186"/>
    </location>
</feature>
<evidence type="ECO:0000313" key="4">
    <source>
        <dbReference type="Proteomes" id="UP001161497"/>
    </source>
</evidence>
<sequence length="186" mass="21036">MNKRGTSKKNSFPCFFHFPQRFSIGHNHWIASFLFFFLIGTGIYSLTAQAPPQPHSLKGSSEDQLLDANQRAVVSEMQESFRRLLDKQDKELDELLKELKKAPKEKKVDCLTTIITRLIEQRKEMHQEMDAMRSRMRELKSLSQSSSLPNAFEPPAAPSSNASSNASSPPPSAQPNQDSQDNETAR</sequence>
<reference evidence="3" key="1">
    <citation type="submission" date="2023-03" db="EMBL/GenBank/DDBJ databases">
        <authorList>
            <person name="Cremers G."/>
            <person name="Picone N."/>
        </authorList>
    </citation>
    <scope>NUCLEOTIDE SEQUENCE</scope>
    <source>
        <strain evidence="3">Sample_alias</strain>
    </source>
</reference>
<evidence type="ECO:0000256" key="1">
    <source>
        <dbReference type="SAM" id="MobiDB-lite"/>
    </source>
</evidence>
<dbReference type="Proteomes" id="UP001161497">
    <property type="component" value="Chromosome"/>
</dbReference>
<name>A0ABN8XGN6_9BACT</name>
<evidence type="ECO:0000313" key="3">
    <source>
        <dbReference type="EMBL" id="CAI9086421.1"/>
    </source>
</evidence>
<keyword evidence="2" id="KW-0472">Membrane</keyword>
<keyword evidence="2" id="KW-1133">Transmembrane helix</keyword>
<accession>A0ABN8XGN6</accession>
<feature type="transmembrane region" description="Helical" evidence="2">
    <location>
        <begin position="29"/>
        <end position="47"/>
    </location>
</feature>